<proteinExistence type="predicted"/>
<accession>A0A4Y5Z009</accession>
<dbReference type="InterPro" id="IPR052189">
    <property type="entry name" value="L-asp_N-monooxygenase_NS-form"/>
</dbReference>
<evidence type="ECO:0000313" key="2">
    <source>
        <dbReference type="EMBL" id="QDE38394.1"/>
    </source>
</evidence>
<dbReference type="EMBL" id="CP041046">
    <property type="protein sequence ID" value="QDE38394.1"/>
    <property type="molecule type" value="Genomic_DNA"/>
</dbReference>
<gene>
    <name evidence="2" type="ORF">FIV34_03855</name>
</gene>
<dbReference type="KEGG" id="lpy:FIV34_03855"/>
<dbReference type="PANTHER" id="PTHR40254">
    <property type="entry name" value="BLR0577 PROTEIN"/>
    <property type="match status" value="1"/>
</dbReference>
<keyword evidence="3" id="KW-1185">Reference proteome</keyword>
<dbReference type="AlphaFoldDB" id="A0A4Y5Z009"/>
<dbReference type="RefSeq" id="WP_139979845.1">
    <property type="nucleotide sequence ID" value="NZ_CP041046.1"/>
</dbReference>
<dbReference type="SUPFAM" id="SSF51971">
    <property type="entry name" value="Nucleotide-binding domain"/>
    <property type="match status" value="1"/>
</dbReference>
<dbReference type="Proteomes" id="UP000316093">
    <property type="component" value="Chromosome"/>
</dbReference>
<feature type="domain" description="FAD-dependent urate hydroxylase HpyO/Asp monooxygenase CreE-like FAD/NAD(P)-binding" evidence="1">
    <location>
        <begin position="6"/>
        <end position="154"/>
    </location>
</feature>
<reference evidence="2 3" key="1">
    <citation type="submission" date="2019-06" db="EMBL/GenBank/DDBJ databases">
        <title>A complete genome sequence for Luteibacter pinisoli MAH-14.</title>
        <authorList>
            <person name="Baltrus D.A."/>
        </authorList>
    </citation>
    <scope>NUCLEOTIDE SEQUENCE [LARGE SCALE GENOMIC DNA]</scope>
    <source>
        <strain evidence="2 3">MAH-14</strain>
    </source>
</reference>
<organism evidence="2 3">
    <name type="scientific">Luteibacter pinisoli</name>
    <dbReference type="NCBI Taxonomy" id="2589080"/>
    <lineage>
        <taxon>Bacteria</taxon>
        <taxon>Pseudomonadati</taxon>
        <taxon>Pseudomonadota</taxon>
        <taxon>Gammaproteobacteria</taxon>
        <taxon>Lysobacterales</taxon>
        <taxon>Rhodanobacteraceae</taxon>
        <taxon>Luteibacter</taxon>
    </lineage>
</organism>
<dbReference type="OrthoDB" id="101972at2"/>
<dbReference type="PANTHER" id="PTHR40254:SF1">
    <property type="entry name" value="BLR0577 PROTEIN"/>
    <property type="match status" value="1"/>
</dbReference>
<dbReference type="InterPro" id="IPR036188">
    <property type="entry name" value="FAD/NAD-bd_sf"/>
</dbReference>
<evidence type="ECO:0000313" key="3">
    <source>
        <dbReference type="Proteomes" id="UP000316093"/>
    </source>
</evidence>
<sequence>MFQKVAIIGGGAAAATLVSELLERRTPRPLHLTWFAGSAQPGRGVAYGTPSERHLLNVRAASMGMFVSKPGGFLEYAQALDPTVKGSDFLPRRLYGDFLQSRVDAAIKNAPQFGHDINVMPFAAESLVPSPEGVAVGYGDEEAHVEAAVLAIGSLPPRPLAGVADAALASGRYVTDPWPYLAGVESDDRPLRVLVIGLGLTAVDVMLDLSARWPNAHFTALSRHGHLPEPHLAAASAPGDDGTDLVESMRDDPNVRGWLHRLREAAESADDWRTVVDGMRPYTQGLWNDLPASERARFLRHARWAWERARHRMPPQVARAVGKLEAACKLTRMRGRMQSVSLRMDGDLDVVRRETGKDTTVSETYDIVIQTVGLNTDTLRTEHTLMRQLVIDDLVTPDRMGLGLAAQPDGHLLDGNGKPRGNLFAIGSLLRGALWESTAIPEIRKQAQSVANMLTAK</sequence>
<evidence type="ECO:0000259" key="1">
    <source>
        <dbReference type="Pfam" id="PF13454"/>
    </source>
</evidence>
<dbReference type="Gene3D" id="3.50.50.60">
    <property type="entry name" value="FAD/NAD(P)-binding domain"/>
    <property type="match status" value="1"/>
</dbReference>
<dbReference type="Pfam" id="PF13454">
    <property type="entry name" value="NAD_binding_9"/>
    <property type="match status" value="1"/>
</dbReference>
<dbReference type="InterPro" id="IPR038732">
    <property type="entry name" value="HpyO/CreE_NAD-binding"/>
</dbReference>
<name>A0A4Y5Z009_9GAMM</name>
<protein>
    <submittedName>
        <fullName evidence="2">Pyridine nucleotide-disulfide oxidoreductase</fullName>
    </submittedName>
</protein>